<feature type="domain" description="Carbohydrate kinase PfkB" evidence="3">
    <location>
        <begin position="1"/>
        <end position="291"/>
    </location>
</feature>
<dbReference type="Gene3D" id="3.40.1190.20">
    <property type="match status" value="1"/>
</dbReference>
<dbReference type="PANTHER" id="PTHR10584:SF157">
    <property type="entry name" value="SULFOFRUCTOSE KINASE"/>
    <property type="match status" value="1"/>
</dbReference>
<keyword evidence="5" id="KW-1185">Reference proteome</keyword>
<evidence type="ECO:0000313" key="4">
    <source>
        <dbReference type="EMBL" id="EMA49883.1"/>
    </source>
</evidence>
<gene>
    <name evidence="4" type="ORF">C450_16460</name>
</gene>
<evidence type="ECO:0000259" key="3">
    <source>
        <dbReference type="Pfam" id="PF00294"/>
    </source>
</evidence>
<protein>
    <submittedName>
        <fullName evidence="4">PfkB domain protein</fullName>
    </submittedName>
</protein>
<keyword evidence="1" id="KW-0808">Transferase</keyword>
<comment type="caution">
    <text evidence="4">The sequence shown here is derived from an EMBL/GenBank/DDBJ whole genome shotgun (WGS) entry which is preliminary data.</text>
</comment>
<dbReference type="GO" id="GO:0005829">
    <property type="term" value="C:cytosol"/>
    <property type="evidence" value="ECO:0007669"/>
    <property type="project" value="TreeGrafter"/>
</dbReference>
<dbReference type="EMBL" id="AOME01000076">
    <property type="protein sequence ID" value="EMA49883.1"/>
    <property type="molecule type" value="Genomic_DNA"/>
</dbReference>
<sequence>MADLLTFGAAILELTTPGRERLATTDRLEVAATGSAANAAVTAARIGSDATWLSKLPDTHLGRRAAAGIASHGVETEIHWTDEGRQELAFAERAGPPRGNARIVDRASSAIASATPDDLSLSAVGDPGMVFVDALLPTRSTTLADTTATFLAETGAAGAEAVLGLGRQEPSATVEATQNLLPAVDTLITAEAGAAALGDRADPTETAHALAAEHDLETVVIARDERGGVVWHDRTVHERASPATETVDERGAFDAFCGGFLAHRAAGATADTALEAGVASAALARTVPGPVPAITAAEVERCTASMAEPGMSE</sequence>
<reference evidence="4 5" key="1">
    <citation type="journal article" date="2014" name="PLoS Genet.">
        <title>Phylogenetically driven sequencing of extremely halophilic archaea reveals strategies for static and dynamic osmo-response.</title>
        <authorList>
            <person name="Becker E.A."/>
            <person name="Seitzer P.M."/>
            <person name="Tritt A."/>
            <person name="Larsen D."/>
            <person name="Krusor M."/>
            <person name="Yao A.I."/>
            <person name="Wu D."/>
            <person name="Madern D."/>
            <person name="Eisen J.A."/>
            <person name="Darling A.E."/>
            <person name="Facciotti M.T."/>
        </authorList>
    </citation>
    <scope>NUCLEOTIDE SEQUENCE [LARGE SCALE GENOMIC DNA]</scope>
    <source>
        <strain evidence="4 5">DSM 8989</strain>
    </source>
</reference>
<evidence type="ECO:0000313" key="5">
    <source>
        <dbReference type="Proteomes" id="UP000011625"/>
    </source>
</evidence>
<dbReference type="SUPFAM" id="SSF53613">
    <property type="entry name" value="Ribokinase-like"/>
    <property type="match status" value="1"/>
</dbReference>
<accession>M0MX34</accession>
<name>M0MX34_9EURY</name>
<dbReference type="InterPro" id="IPR029056">
    <property type="entry name" value="Ribokinase-like"/>
</dbReference>
<proteinExistence type="predicted"/>
<dbReference type="AlphaFoldDB" id="M0MX34"/>
<keyword evidence="2" id="KW-0418">Kinase</keyword>
<dbReference type="PANTHER" id="PTHR10584">
    <property type="entry name" value="SUGAR KINASE"/>
    <property type="match status" value="1"/>
</dbReference>
<evidence type="ECO:0000256" key="1">
    <source>
        <dbReference type="ARBA" id="ARBA00022679"/>
    </source>
</evidence>
<dbReference type="RefSeq" id="WP_005045229.1">
    <property type="nucleotide sequence ID" value="NZ_AOME01000076.1"/>
</dbReference>
<dbReference type="STRING" id="1227456.C450_16460"/>
<dbReference type="Proteomes" id="UP000011625">
    <property type="component" value="Unassembled WGS sequence"/>
</dbReference>
<organism evidence="4 5">
    <name type="scientific">Halococcus salifodinae DSM 8989</name>
    <dbReference type="NCBI Taxonomy" id="1227456"/>
    <lineage>
        <taxon>Archaea</taxon>
        <taxon>Methanobacteriati</taxon>
        <taxon>Methanobacteriota</taxon>
        <taxon>Stenosarchaea group</taxon>
        <taxon>Halobacteria</taxon>
        <taxon>Halobacteriales</taxon>
        <taxon>Halococcaceae</taxon>
        <taxon>Halococcus</taxon>
    </lineage>
</organism>
<dbReference type="InterPro" id="IPR011611">
    <property type="entry name" value="PfkB_dom"/>
</dbReference>
<evidence type="ECO:0000256" key="2">
    <source>
        <dbReference type="ARBA" id="ARBA00022777"/>
    </source>
</evidence>
<dbReference type="GO" id="GO:0016301">
    <property type="term" value="F:kinase activity"/>
    <property type="evidence" value="ECO:0007669"/>
    <property type="project" value="UniProtKB-KW"/>
</dbReference>
<dbReference type="OrthoDB" id="96179at2157"/>
<dbReference type="Pfam" id="PF00294">
    <property type="entry name" value="PfkB"/>
    <property type="match status" value="1"/>
</dbReference>
<dbReference type="PATRIC" id="fig|1227456.3.peg.3347"/>